<keyword evidence="1" id="KW-0808">Transferase</keyword>
<sequence length="230" mass="26527">MKFLTPRLIKIASLIKDDEEIVADIGTDHAYLPIYLAKGHKVKYVYASDINKNPFKVAQQNVKNFGVSDSIEVINSPGLEWTLERENLIIDCCVISGMGSTTILEILKKDSDKINSYIISSNTLVEPIRKWVKDKKFFIELEVLVEDNGIIYEIIKVNKFAGKKIKTKSQTCFGPILMKNINQLFIDKWVKEKEKINKILINLPEKDKKKKTFKKQLKLINKYTNKEMSQ</sequence>
<dbReference type="RefSeq" id="WP_115558019.1">
    <property type="nucleotide sequence ID" value="NZ_CP031376.1"/>
</dbReference>
<keyword evidence="2" id="KW-1185">Reference proteome</keyword>
<reference evidence="1 2" key="1">
    <citation type="submission" date="2018-07" db="EMBL/GenBank/DDBJ databases">
        <title>Complete genome sequence of Spiroplasma alleghenense PLHS-1 (ATCC 51752).</title>
        <authorList>
            <person name="Chou L."/>
            <person name="Lee T.-Y."/>
            <person name="Tsai Y.-M."/>
            <person name="Kuo C.-H."/>
        </authorList>
    </citation>
    <scope>NUCLEOTIDE SEQUENCE [LARGE SCALE GENOMIC DNA]</scope>
    <source>
        <strain evidence="1 2">PLHS-1</strain>
    </source>
</reference>
<dbReference type="KEGG" id="salx:SALLE_v1c04350"/>
<dbReference type="InterPro" id="IPR006901">
    <property type="entry name" value="TrmK"/>
</dbReference>
<dbReference type="GO" id="GO:0160105">
    <property type="term" value="F:tRNA (adenine(22)-N1)-methyltransferase activity"/>
    <property type="evidence" value="ECO:0007669"/>
    <property type="project" value="InterPro"/>
</dbReference>
<dbReference type="OrthoDB" id="5881184at2"/>
<dbReference type="CDD" id="cd02440">
    <property type="entry name" value="AdoMet_MTases"/>
    <property type="match status" value="1"/>
</dbReference>
<organism evidence="1 2">
    <name type="scientific">Spiroplasma alleghenense</name>
    <dbReference type="NCBI Taxonomy" id="216931"/>
    <lineage>
        <taxon>Bacteria</taxon>
        <taxon>Bacillati</taxon>
        <taxon>Mycoplasmatota</taxon>
        <taxon>Mollicutes</taxon>
        <taxon>Entomoplasmatales</taxon>
        <taxon>Spiroplasmataceae</taxon>
        <taxon>Spiroplasma</taxon>
    </lineage>
</organism>
<gene>
    <name evidence="1" type="primary">trmK</name>
    <name evidence="1" type="ORF">SALLE_v1c04350</name>
</gene>
<name>A0A345Z3D0_9MOLU</name>
<dbReference type="Proteomes" id="UP000254792">
    <property type="component" value="Chromosome"/>
</dbReference>
<dbReference type="Pfam" id="PF04816">
    <property type="entry name" value="TrmK"/>
    <property type="match status" value="1"/>
</dbReference>
<keyword evidence="1" id="KW-0489">Methyltransferase</keyword>
<protein>
    <submittedName>
        <fullName evidence="1">tRNA: m1A22 methyltransferase</fullName>
    </submittedName>
</protein>
<dbReference type="PIRSF" id="PIRSF018637">
    <property type="entry name" value="TrmK"/>
    <property type="match status" value="1"/>
</dbReference>
<dbReference type="SUPFAM" id="SSF53335">
    <property type="entry name" value="S-adenosyl-L-methionine-dependent methyltransferases"/>
    <property type="match status" value="1"/>
</dbReference>
<dbReference type="Gene3D" id="1.10.287.1890">
    <property type="match status" value="1"/>
</dbReference>
<evidence type="ECO:0000313" key="2">
    <source>
        <dbReference type="Proteomes" id="UP000254792"/>
    </source>
</evidence>
<dbReference type="InterPro" id="IPR029063">
    <property type="entry name" value="SAM-dependent_MTases_sf"/>
</dbReference>
<dbReference type="EMBL" id="CP031376">
    <property type="protein sequence ID" value="AXK51109.1"/>
    <property type="molecule type" value="Genomic_DNA"/>
</dbReference>
<dbReference type="Gene3D" id="3.40.50.150">
    <property type="entry name" value="Vaccinia Virus protein VP39"/>
    <property type="match status" value="1"/>
</dbReference>
<dbReference type="PANTHER" id="PTHR38451:SF1">
    <property type="entry name" value="TRNA (ADENINE(22)-N(1))-METHYLTRANSFERASE"/>
    <property type="match status" value="1"/>
</dbReference>
<dbReference type="GO" id="GO:0032259">
    <property type="term" value="P:methylation"/>
    <property type="evidence" value="ECO:0007669"/>
    <property type="project" value="UniProtKB-KW"/>
</dbReference>
<dbReference type="PANTHER" id="PTHR38451">
    <property type="entry name" value="TRNA (ADENINE(22)-N(1))-METHYLTRANSFERASE"/>
    <property type="match status" value="1"/>
</dbReference>
<dbReference type="AlphaFoldDB" id="A0A345Z3D0"/>
<accession>A0A345Z3D0</accession>
<proteinExistence type="predicted"/>
<evidence type="ECO:0000313" key="1">
    <source>
        <dbReference type="EMBL" id="AXK51109.1"/>
    </source>
</evidence>